<dbReference type="InterPro" id="IPR022813">
    <property type="entry name" value="SecD/SecF_arch_bac"/>
</dbReference>
<feature type="transmembrane region" description="Helical" evidence="9">
    <location>
        <begin position="412"/>
        <end position="436"/>
    </location>
</feature>
<keyword evidence="6 9" id="KW-1133">Transmembrane helix</keyword>
<evidence type="ECO:0000313" key="16">
    <source>
        <dbReference type="Proteomes" id="UP000254425"/>
    </source>
</evidence>
<dbReference type="InterPro" id="IPR048631">
    <property type="entry name" value="SecD_1st"/>
</dbReference>
<dbReference type="Pfam" id="PF21760">
    <property type="entry name" value="SecD_1st"/>
    <property type="match status" value="1"/>
</dbReference>
<dbReference type="NCBIfam" id="TIGR00916">
    <property type="entry name" value="2A0604s01"/>
    <property type="match status" value="2"/>
</dbReference>
<feature type="domain" description="SecDF P1 head subdomain" evidence="14">
    <location>
        <begin position="143"/>
        <end position="263"/>
    </location>
</feature>
<dbReference type="PANTHER" id="PTHR30081">
    <property type="entry name" value="PROTEIN-EXPORT MEMBRANE PROTEIN SEC"/>
    <property type="match status" value="1"/>
</dbReference>
<feature type="transmembrane region" description="Helical" evidence="9">
    <location>
        <begin position="619"/>
        <end position="640"/>
    </location>
</feature>
<evidence type="ECO:0000259" key="13">
    <source>
        <dbReference type="Pfam" id="PF21760"/>
    </source>
</evidence>
<evidence type="ECO:0000256" key="9">
    <source>
        <dbReference type="HAMAP-Rule" id="MF_01463"/>
    </source>
</evidence>
<comment type="subunit">
    <text evidence="9">Forms a complex with SecF. Part of the essential Sec protein translocation apparatus which comprises SecA, SecYEG and auxiliary proteins SecDF. Other proteins may also be involved.</text>
</comment>
<feature type="compositionally biased region" description="Gly residues" evidence="11">
    <location>
        <begin position="793"/>
        <end position="804"/>
    </location>
</feature>
<dbReference type="PRINTS" id="PR01755">
    <property type="entry name" value="SECFTRNLCASE"/>
</dbReference>
<dbReference type="NCBIfam" id="NF009583">
    <property type="entry name" value="PRK13024.1-3"/>
    <property type="match status" value="1"/>
</dbReference>
<comment type="subunit">
    <text evidence="10">Forms a complex with SecD. Part of the essential Sec protein translocation apparatus which comprises SecA, SecYEG and auxiliary proteins SecDF. Other proteins may also be involved.</text>
</comment>
<reference evidence="15 16" key="1">
    <citation type="submission" date="2018-07" db="EMBL/GenBank/DDBJ databases">
        <title>Draft genome of the type strain Streptomyces armeniacus ATCC 15676.</title>
        <authorList>
            <person name="Labana P."/>
            <person name="Gosse J.T."/>
            <person name="Boddy C.N."/>
        </authorList>
    </citation>
    <scope>NUCLEOTIDE SEQUENCE [LARGE SCALE GENOMIC DNA]</scope>
    <source>
        <strain evidence="15 16">ATCC 15676</strain>
    </source>
</reference>
<feature type="domain" description="Protein translocase subunit SecDF P1" evidence="13">
    <location>
        <begin position="58"/>
        <end position="115"/>
    </location>
</feature>
<feature type="region of interest" description="Disordered" evidence="11">
    <location>
        <begin position="105"/>
        <end position="161"/>
    </location>
</feature>
<feature type="compositionally biased region" description="Basic and acidic residues" evidence="11">
    <location>
        <begin position="130"/>
        <end position="145"/>
    </location>
</feature>
<evidence type="ECO:0000256" key="2">
    <source>
        <dbReference type="ARBA" id="ARBA00022448"/>
    </source>
</evidence>
<dbReference type="AlphaFoldDB" id="A0A345XYD5"/>
<dbReference type="InterPro" id="IPR022645">
    <property type="entry name" value="SecD/SecF_bac"/>
</dbReference>
<dbReference type="Pfam" id="PF22599">
    <property type="entry name" value="SecDF_P1_head"/>
    <property type="match status" value="1"/>
</dbReference>
<dbReference type="HAMAP" id="MF_01463_B">
    <property type="entry name" value="SecD_B"/>
    <property type="match status" value="1"/>
</dbReference>
<feature type="transmembrane region" description="Helical" evidence="9">
    <location>
        <begin position="478"/>
        <end position="498"/>
    </location>
</feature>
<dbReference type="InterPro" id="IPR055344">
    <property type="entry name" value="SecD_SecF_C_bact"/>
</dbReference>
<proteinExistence type="inferred from homology"/>
<comment type="caution">
    <text evidence="9">Lacks conserved residue(s) required for the propagation of feature annotation.</text>
</comment>
<dbReference type="RefSeq" id="WP_208883722.1">
    <property type="nucleotide sequence ID" value="NZ_CP031320.1"/>
</dbReference>
<feature type="transmembrane region" description="Helical" evidence="9">
    <location>
        <begin position="698"/>
        <end position="716"/>
    </location>
</feature>
<evidence type="ECO:0000256" key="11">
    <source>
        <dbReference type="SAM" id="MobiDB-lite"/>
    </source>
</evidence>
<accession>A0A345XYD5</accession>
<feature type="transmembrane region" description="Helical" evidence="9">
    <location>
        <begin position="284"/>
        <end position="304"/>
    </location>
</feature>
<protein>
    <recommendedName>
        <fullName evidence="9 10">Multifunctional fusion protein</fullName>
    </recommendedName>
    <domain>
        <recommendedName>
            <fullName evidence="9">Protein translocase subunit SecD</fullName>
        </recommendedName>
    </domain>
    <domain>
        <recommendedName>
            <fullName evidence="10">Protein-export membrane protein SecF</fullName>
        </recommendedName>
    </domain>
</protein>
<dbReference type="InterPro" id="IPR005791">
    <property type="entry name" value="SecD"/>
</dbReference>
<feature type="compositionally biased region" description="Gly residues" evidence="11">
    <location>
        <begin position="119"/>
        <end position="129"/>
    </location>
</feature>
<comment type="subcellular location">
    <subcellularLocation>
        <location evidence="1 9">Cell membrane</location>
        <topology evidence="1 9">Multi-pass membrane protein</topology>
    </subcellularLocation>
</comment>
<feature type="domain" description="Protein export membrane protein SecD/SecF C-terminal" evidence="12">
    <location>
        <begin position="268"/>
        <end position="436"/>
    </location>
</feature>
<dbReference type="NCBIfam" id="TIGR00966">
    <property type="entry name" value="transloc_SecF"/>
    <property type="match status" value="1"/>
</dbReference>
<keyword evidence="2 9" id="KW-0813">Transport</keyword>
<name>A0A345XYD5_9ACTN</name>
<dbReference type="InterPro" id="IPR005665">
    <property type="entry name" value="SecF_bac"/>
</dbReference>
<dbReference type="PANTHER" id="PTHR30081:SF1">
    <property type="entry name" value="PROTEIN TRANSLOCASE SUBUNIT SECD"/>
    <property type="match status" value="1"/>
</dbReference>
<evidence type="ECO:0000256" key="3">
    <source>
        <dbReference type="ARBA" id="ARBA00022475"/>
    </source>
</evidence>
<keyword evidence="4 9" id="KW-0812">Transmembrane</keyword>
<keyword evidence="5 9" id="KW-0653">Protein transport</keyword>
<keyword evidence="16" id="KW-1185">Reference proteome</keyword>
<gene>
    <name evidence="9 15" type="primary">secD</name>
    <name evidence="10" type="synonym">secF</name>
    <name evidence="15" type="ORF">DVA86_32880</name>
</gene>
<keyword evidence="8 9" id="KW-0472">Membrane</keyword>
<evidence type="ECO:0000259" key="12">
    <source>
        <dbReference type="Pfam" id="PF02355"/>
    </source>
</evidence>
<evidence type="ECO:0000256" key="5">
    <source>
        <dbReference type="ARBA" id="ARBA00022927"/>
    </source>
</evidence>
<dbReference type="SUPFAM" id="SSF82866">
    <property type="entry name" value="Multidrug efflux transporter AcrB transmembrane domain"/>
    <property type="match status" value="2"/>
</dbReference>
<dbReference type="InterPro" id="IPR022646">
    <property type="entry name" value="SecD/SecF_CS"/>
</dbReference>
<evidence type="ECO:0000256" key="6">
    <source>
        <dbReference type="ARBA" id="ARBA00022989"/>
    </source>
</evidence>
<dbReference type="Gene3D" id="3.30.1360.200">
    <property type="match status" value="1"/>
</dbReference>
<dbReference type="Gene3D" id="3.30.70.3220">
    <property type="match status" value="1"/>
</dbReference>
<feature type="transmembrane region" description="Helical" evidence="9">
    <location>
        <begin position="337"/>
        <end position="356"/>
    </location>
</feature>
<evidence type="ECO:0000256" key="1">
    <source>
        <dbReference type="ARBA" id="ARBA00004651"/>
    </source>
</evidence>
<dbReference type="GO" id="GO:0015450">
    <property type="term" value="F:protein-transporting ATPase activity"/>
    <property type="evidence" value="ECO:0007669"/>
    <property type="project" value="InterPro"/>
</dbReference>
<feature type="compositionally biased region" description="Gly residues" evidence="11">
    <location>
        <begin position="765"/>
        <end position="777"/>
    </location>
</feature>
<evidence type="ECO:0000256" key="4">
    <source>
        <dbReference type="ARBA" id="ARBA00022692"/>
    </source>
</evidence>
<organism evidence="15 16">
    <name type="scientific">Streptomyces armeniacus</name>
    <dbReference type="NCBI Taxonomy" id="83291"/>
    <lineage>
        <taxon>Bacteria</taxon>
        <taxon>Bacillati</taxon>
        <taxon>Actinomycetota</taxon>
        <taxon>Actinomycetes</taxon>
        <taxon>Kitasatosporales</taxon>
        <taxon>Streptomycetaceae</taxon>
        <taxon>Streptomyces</taxon>
    </lineage>
</organism>
<keyword evidence="3 9" id="KW-1003">Cell membrane</keyword>
<dbReference type="Pfam" id="PF02355">
    <property type="entry name" value="SecD_SecF_C"/>
    <property type="match status" value="2"/>
</dbReference>
<evidence type="ECO:0000313" key="15">
    <source>
        <dbReference type="EMBL" id="AXK36651.1"/>
    </source>
</evidence>
<dbReference type="HAMAP" id="MF_01464_B">
    <property type="entry name" value="SecF_B"/>
    <property type="match status" value="1"/>
</dbReference>
<evidence type="ECO:0000256" key="8">
    <source>
        <dbReference type="ARBA" id="ARBA00023136"/>
    </source>
</evidence>
<dbReference type="InterPro" id="IPR054384">
    <property type="entry name" value="SecDF_P1_head"/>
</dbReference>
<dbReference type="Gene3D" id="1.20.1640.10">
    <property type="entry name" value="Multidrug efflux transporter AcrB transmembrane domain"/>
    <property type="match status" value="2"/>
</dbReference>
<evidence type="ECO:0000256" key="10">
    <source>
        <dbReference type="HAMAP-Rule" id="MF_01464"/>
    </source>
</evidence>
<feature type="transmembrane region" description="Helical" evidence="9">
    <location>
        <begin position="384"/>
        <end position="406"/>
    </location>
</feature>
<feature type="domain" description="Protein export membrane protein SecD/SecF C-terminal" evidence="12">
    <location>
        <begin position="564"/>
        <end position="749"/>
    </location>
</feature>
<comment type="similarity">
    <text evidence="10">Belongs to the SecD/SecF family. SecF subfamily.</text>
</comment>
<dbReference type="Pfam" id="PF07549">
    <property type="entry name" value="Sec_GG"/>
    <property type="match status" value="2"/>
</dbReference>
<dbReference type="GO" id="GO:0006605">
    <property type="term" value="P:protein targeting"/>
    <property type="evidence" value="ECO:0007669"/>
    <property type="project" value="UniProtKB-UniRule"/>
</dbReference>
<dbReference type="GO" id="GO:0043952">
    <property type="term" value="P:protein transport by the Sec complex"/>
    <property type="evidence" value="ECO:0007669"/>
    <property type="project" value="UniProtKB-UniRule"/>
</dbReference>
<dbReference type="NCBIfam" id="TIGR01129">
    <property type="entry name" value="secD"/>
    <property type="match status" value="1"/>
</dbReference>
<evidence type="ECO:0000256" key="7">
    <source>
        <dbReference type="ARBA" id="ARBA00023010"/>
    </source>
</evidence>
<dbReference type="GO" id="GO:0005886">
    <property type="term" value="C:plasma membrane"/>
    <property type="evidence" value="ECO:0007669"/>
    <property type="project" value="UniProtKB-SubCell"/>
</dbReference>
<comment type="similarity">
    <text evidence="9">Belongs to the SecD/SecF family. SecD subfamily.</text>
</comment>
<feature type="transmembrane region" description="Helical" evidence="9">
    <location>
        <begin position="722"/>
        <end position="748"/>
    </location>
</feature>
<keyword evidence="7 9" id="KW-0811">Translocation</keyword>
<evidence type="ECO:0000259" key="14">
    <source>
        <dbReference type="Pfam" id="PF22599"/>
    </source>
</evidence>
<sequence length="823" mass="84844">MTRATRVRALLALALLALSVYLALTQPPRLGLDLRGGTRLVLETKDSPTAQADRTATDRTLEVLRQRVDALGVSEPTLARSGDQRIVVELPGVQDPREAAEVLGRTAQLSFHPVRDTGGKAGPDGPDGAGGKDGKGDGRVLRDESGQPVRLGPAALTGGQVESAEARLDQERGGGWFVSVELRGSGESAWAGLTGKAACAQPGDPARRAAIVLDDKVISSPQVDPSVECGTGITGGATQITGGFSQDEAEELALLINGGALPVPVDLIEQRTVDATLGDRAIEASAQAAVIGTVLTSLFIIGVYRLLGGLATLALACYGLLSYAALLAIGATLTLPGLAGFVLAIGMAVDANVLVFERAREEYAAMPARRRTLRSALTAGFRKALSAVADSNITTLLAAALLFVLASGPVRGFGVTLSIGVLASMVSALVITRVIADVAVRRRAVMARPRLSGIADTGAVRRWLTRRAPDLMRHRRRWLAGSAAALVLATGGLVVRGLEFGVEFTGGRSVEYTTERPVSGEAARQAVADAGRPRAVVQTSGDGDGDRRVSVRAGELSDADEAKVRAELAEAGGSAERVRDEMIGPSLGEELRRNALIALGVALAAQLAYLALRFRWTFAASSVAGMAHDVLLLVGVFAWLGKPVDGVFLAALLTVIGYSVNDSVVVFDRVRELWSADRRAPFGGIVNTALLQTLPRTLNTGAGAVFILAALVLLGGESLTDFALALLIGVVLGTYSSMFTAAPLAITLEARSSAPPPRPKRPRGRQGGPGGPGGGPGASDSSGGPPAPRAKGGAEGSAYGGARSGRGRRTAGGRPPGDSGARV</sequence>
<feature type="transmembrane region" description="Helical" evidence="9">
    <location>
        <begin position="311"/>
        <end position="331"/>
    </location>
</feature>
<dbReference type="InterPro" id="IPR048634">
    <property type="entry name" value="SecD_SecF_C"/>
</dbReference>
<dbReference type="GO" id="GO:0065002">
    <property type="term" value="P:intracellular protein transmembrane transport"/>
    <property type="evidence" value="ECO:0007669"/>
    <property type="project" value="UniProtKB-UniRule"/>
</dbReference>
<feature type="transmembrane region" description="Helical" evidence="9">
    <location>
        <begin position="595"/>
        <end position="612"/>
    </location>
</feature>
<dbReference type="Proteomes" id="UP000254425">
    <property type="component" value="Chromosome"/>
</dbReference>
<feature type="region of interest" description="Disordered" evidence="11">
    <location>
        <begin position="750"/>
        <end position="823"/>
    </location>
</feature>
<dbReference type="EMBL" id="CP031320">
    <property type="protein sequence ID" value="AXK36651.1"/>
    <property type="molecule type" value="Genomic_DNA"/>
</dbReference>
<comment type="function">
    <text evidence="9">Part of the Sec protein translocase complex. Interacts with the SecYEG preprotein conducting channel. SecDF uses the proton motive force (PMF) to complete protein translocation after the ATP-dependent function of SecA.</text>
</comment>
<dbReference type="KEGG" id="sarm:DVA86_32880"/>